<dbReference type="Pfam" id="PF00313">
    <property type="entry name" value="CSD"/>
    <property type="match status" value="1"/>
</dbReference>
<evidence type="ECO:0000256" key="3">
    <source>
        <dbReference type="RuleBase" id="RU000408"/>
    </source>
</evidence>
<gene>
    <name evidence="5" type="ORF">CO015_01830</name>
</gene>
<evidence type="ECO:0000259" key="4">
    <source>
        <dbReference type="PROSITE" id="PS51857"/>
    </source>
</evidence>
<dbReference type="Proteomes" id="UP000229438">
    <property type="component" value="Unassembled WGS sequence"/>
</dbReference>
<organism evidence="5 6">
    <name type="scientific">candidate division WWE3 bacterium CG_4_8_14_3_um_filter_42_11</name>
    <dbReference type="NCBI Taxonomy" id="1975076"/>
    <lineage>
        <taxon>Bacteria</taxon>
        <taxon>Katanobacteria</taxon>
    </lineage>
</organism>
<proteinExistence type="predicted"/>
<sequence length="64" mass="6736">METGTVKFFNESKGFGFIAPDNGGKDLFVHSSAIVNGPITDGDKVEYEAAQGEKGPCAVNVSKK</sequence>
<comment type="caution">
    <text evidence="5">The sequence shown here is derived from an EMBL/GenBank/DDBJ whole genome shotgun (WGS) entry which is preliminary data.</text>
</comment>
<dbReference type="GO" id="GO:0003676">
    <property type="term" value="F:nucleic acid binding"/>
    <property type="evidence" value="ECO:0007669"/>
    <property type="project" value="InterPro"/>
</dbReference>
<dbReference type="Gene3D" id="2.40.50.140">
    <property type="entry name" value="Nucleic acid-binding proteins"/>
    <property type="match status" value="1"/>
</dbReference>
<dbReference type="InterPro" id="IPR012340">
    <property type="entry name" value="NA-bd_OB-fold"/>
</dbReference>
<dbReference type="AlphaFoldDB" id="A0A2M8G7E6"/>
<dbReference type="InterPro" id="IPR011129">
    <property type="entry name" value="CSD"/>
</dbReference>
<dbReference type="PIRSF" id="PIRSF002599">
    <property type="entry name" value="Cold_shock_A"/>
    <property type="match status" value="1"/>
</dbReference>
<evidence type="ECO:0000256" key="2">
    <source>
        <dbReference type="ARBA" id="ARBA00022490"/>
    </source>
</evidence>
<dbReference type="PROSITE" id="PS00352">
    <property type="entry name" value="CSD_1"/>
    <property type="match status" value="1"/>
</dbReference>
<evidence type="ECO:0000313" key="5">
    <source>
        <dbReference type="EMBL" id="PJC69046.1"/>
    </source>
</evidence>
<protein>
    <submittedName>
        <fullName evidence="5">Cold-shock protein</fullName>
    </submittedName>
</protein>
<dbReference type="SMART" id="SM00357">
    <property type="entry name" value="CSP"/>
    <property type="match status" value="1"/>
</dbReference>
<dbReference type="EMBL" id="PFQS01000034">
    <property type="protein sequence ID" value="PJC69046.1"/>
    <property type="molecule type" value="Genomic_DNA"/>
</dbReference>
<name>A0A2M8G7E6_UNCKA</name>
<dbReference type="InterPro" id="IPR050181">
    <property type="entry name" value="Cold_shock_domain"/>
</dbReference>
<evidence type="ECO:0000313" key="6">
    <source>
        <dbReference type="Proteomes" id="UP000229438"/>
    </source>
</evidence>
<dbReference type="CDD" id="cd04458">
    <property type="entry name" value="CSP_CDS"/>
    <property type="match status" value="1"/>
</dbReference>
<dbReference type="InterPro" id="IPR002059">
    <property type="entry name" value="CSP_DNA-bd"/>
</dbReference>
<reference evidence="6" key="1">
    <citation type="submission" date="2017-09" db="EMBL/GenBank/DDBJ databases">
        <title>Depth-based differentiation of microbial function through sediment-hosted aquifers and enrichment of novel symbionts in the deep terrestrial subsurface.</title>
        <authorList>
            <person name="Probst A.J."/>
            <person name="Ladd B."/>
            <person name="Jarett J.K."/>
            <person name="Geller-Mcgrath D.E."/>
            <person name="Sieber C.M.K."/>
            <person name="Emerson J.B."/>
            <person name="Anantharaman K."/>
            <person name="Thomas B.C."/>
            <person name="Malmstrom R."/>
            <person name="Stieglmeier M."/>
            <person name="Klingl A."/>
            <person name="Woyke T."/>
            <person name="Ryan C.M."/>
            <person name="Banfield J.F."/>
        </authorList>
    </citation>
    <scope>NUCLEOTIDE SEQUENCE [LARGE SCALE GENOMIC DNA]</scope>
</reference>
<dbReference type="InterPro" id="IPR019844">
    <property type="entry name" value="CSD_CS"/>
</dbReference>
<keyword evidence="2" id="KW-0963">Cytoplasm</keyword>
<dbReference type="SUPFAM" id="SSF50249">
    <property type="entry name" value="Nucleic acid-binding proteins"/>
    <property type="match status" value="1"/>
</dbReference>
<accession>A0A2M8G7E6</accession>
<feature type="domain" description="CSD" evidence="4">
    <location>
        <begin position="1"/>
        <end position="63"/>
    </location>
</feature>
<dbReference type="PROSITE" id="PS51857">
    <property type="entry name" value="CSD_2"/>
    <property type="match status" value="1"/>
</dbReference>
<evidence type="ECO:0000256" key="1">
    <source>
        <dbReference type="ARBA" id="ARBA00004496"/>
    </source>
</evidence>
<dbReference type="PANTHER" id="PTHR11544">
    <property type="entry name" value="COLD SHOCK DOMAIN CONTAINING PROTEINS"/>
    <property type="match status" value="1"/>
</dbReference>
<dbReference type="InterPro" id="IPR012156">
    <property type="entry name" value="Cold_shock_CspA"/>
</dbReference>
<dbReference type="GO" id="GO:0005737">
    <property type="term" value="C:cytoplasm"/>
    <property type="evidence" value="ECO:0007669"/>
    <property type="project" value="UniProtKB-SubCell"/>
</dbReference>
<comment type="subcellular location">
    <subcellularLocation>
        <location evidence="1 3">Cytoplasm</location>
    </subcellularLocation>
</comment>
<dbReference type="PRINTS" id="PR00050">
    <property type="entry name" value="COLDSHOCK"/>
</dbReference>